<comment type="caution">
    <text evidence="12">The sequence shown here is derived from an EMBL/GenBank/DDBJ whole genome shotgun (WGS) entry which is preliminary data.</text>
</comment>
<evidence type="ECO:0000256" key="9">
    <source>
        <dbReference type="SAM" id="Phobius"/>
    </source>
</evidence>
<proteinExistence type="predicted"/>
<dbReference type="RefSeq" id="WP_126796516.1">
    <property type="nucleotide sequence ID" value="NZ_CP060720.1"/>
</dbReference>
<evidence type="ECO:0000313" key="13">
    <source>
        <dbReference type="Proteomes" id="UP000288028"/>
    </source>
</evidence>
<comment type="subcellular location">
    <subcellularLocation>
        <location evidence="1">Cell membrane</location>
        <topology evidence="1">Multi-pass membrane protein</topology>
    </subcellularLocation>
</comment>
<evidence type="ECO:0000259" key="10">
    <source>
        <dbReference type="PROSITE" id="PS50893"/>
    </source>
</evidence>
<keyword evidence="13" id="KW-1185">Reference proteome</keyword>
<evidence type="ECO:0000313" key="12">
    <source>
        <dbReference type="EMBL" id="RSU09600.1"/>
    </source>
</evidence>
<dbReference type="GO" id="GO:0005524">
    <property type="term" value="F:ATP binding"/>
    <property type="evidence" value="ECO:0007669"/>
    <property type="project" value="UniProtKB-KW"/>
</dbReference>
<gene>
    <name evidence="12" type="ORF">CBF28_14715</name>
</gene>
<keyword evidence="5" id="KW-0547">Nucleotide-binding</keyword>
<keyword evidence="2" id="KW-0813">Transport</keyword>
<reference evidence="12 13" key="1">
    <citation type="submission" date="2017-05" db="EMBL/GenBank/DDBJ databases">
        <title>Vagococcus spp. assemblies.</title>
        <authorList>
            <person name="Gulvik C.A."/>
        </authorList>
    </citation>
    <scope>NUCLEOTIDE SEQUENCE [LARGE SCALE GENOMIC DNA]</scope>
    <source>
        <strain evidence="12 13">SS1714</strain>
    </source>
</reference>
<evidence type="ECO:0000256" key="7">
    <source>
        <dbReference type="ARBA" id="ARBA00022989"/>
    </source>
</evidence>
<evidence type="ECO:0000256" key="4">
    <source>
        <dbReference type="ARBA" id="ARBA00022692"/>
    </source>
</evidence>
<dbReference type="Gene3D" id="1.20.1560.10">
    <property type="entry name" value="ABC transporter type 1, transmembrane domain"/>
    <property type="match status" value="1"/>
</dbReference>
<dbReference type="PROSITE" id="PS50893">
    <property type="entry name" value="ABC_TRANSPORTER_2"/>
    <property type="match status" value="1"/>
</dbReference>
<dbReference type="EMBL" id="NGKB01000023">
    <property type="protein sequence ID" value="RSU09600.1"/>
    <property type="molecule type" value="Genomic_DNA"/>
</dbReference>
<sequence length="584" mass="66175">MKVYKKLFSYVPNQLYFGWVAILFSVVSVCLTVWGYQVIYHFLEMLIVQNQVNIAETYALKTVILLTIGAFLYVFSGIFSHVLGFRLETNLRKKGIEGLTQASFRFFDLNSSGLIRKTIDDNAAKTHVSVAHLIPDSAQAVLTPILVIVLGFFISIRLGIILLLMLFLGFFLFKKMMGNNNFIKDYQNALATLSSETVEYVRGIQVIKIFGAKVTSFKALYQAIQDYSKYAYDYSLSGKKPFVWFQWLFFSVVAVAILPVIILLDKVAAPEMMAVELMMLLFLSGVMFVSFMRVMYVSMYLFEANYAVENLEILYKEMQQDQLTYGKETTFSSYQIELEDVSFSYREDNVLTDFSLTFEEGKSYALVGSSGSGKSTIAKLISGFYQVDKGSIKIGNKKITDYTKEAIIETIAFVFQDSQLFSKSIYDNVALANPKASRQEVLEALKLAGCNPILDKFEDRENTVIGSQGVYLSGGEKQRLAIARAMLKNSKIVIMDEASASIDPDNEYELQKAFQHLMREKTVIMIAHRLSSIKTVDKIIVLEDGQVIEEGTHDELIEQGKTYKELVEQYEGANEWRFNNEAVL</sequence>
<dbReference type="PANTHER" id="PTHR43394:SF1">
    <property type="entry name" value="ATP-BINDING CASSETTE SUB-FAMILY B MEMBER 10, MITOCHONDRIAL"/>
    <property type="match status" value="1"/>
</dbReference>
<dbReference type="Pfam" id="PF00005">
    <property type="entry name" value="ABC_tran"/>
    <property type="match status" value="1"/>
</dbReference>
<keyword evidence="3" id="KW-1003">Cell membrane</keyword>
<feature type="transmembrane region" description="Helical" evidence="9">
    <location>
        <begin position="277"/>
        <end position="302"/>
    </location>
</feature>
<dbReference type="PROSITE" id="PS50929">
    <property type="entry name" value="ABC_TM1F"/>
    <property type="match status" value="1"/>
</dbReference>
<dbReference type="InterPro" id="IPR036640">
    <property type="entry name" value="ABC1_TM_sf"/>
</dbReference>
<evidence type="ECO:0000256" key="2">
    <source>
        <dbReference type="ARBA" id="ARBA00022448"/>
    </source>
</evidence>
<dbReference type="PANTHER" id="PTHR43394">
    <property type="entry name" value="ATP-DEPENDENT PERMEASE MDL1, MITOCHONDRIAL"/>
    <property type="match status" value="1"/>
</dbReference>
<keyword evidence="7 9" id="KW-1133">Transmembrane helix</keyword>
<evidence type="ECO:0000256" key="5">
    <source>
        <dbReference type="ARBA" id="ARBA00022741"/>
    </source>
</evidence>
<keyword evidence="6 12" id="KW-0067">ATP-binding</keyword>
<feature type="transmembrane region" description="Helical" evidence="9">
    <location>
        <begin position="63"/>
        <end position="85"/>
    </location>
</feature>
<evidence type="ECO:0000256" key="1">
    <source>
        <dbReference type="ARBA" id="ARBA00004651"/>
    </source>
</evidence>
<evidence type="ECO:0000256" key="6">
    <source>
        <dbReference type="ARBA" id="ARBA00022840"/>
    </source>
</evidence>
<dbReference type="GO" id="GO:0005886">
    <property type="term" value="C:plasma membrane"/>
    <property type="evidence" value="ECO:0007669"/>
    <property type="project" value="UniProtKB-SubCell"/>
</dbReference>
<dbReference type="InterPro" id="IPR003439">
    <property type="entry name" value="ABC_transporter-like_ATP-bd"/>
</dbReference>
<feature type="transmembrane region" description="Helical" evidence="9">
    <location>
        <begin position="16"/>
        <end position="43"/>
    </location>
</feature>
<dbReference type="GeneID" id="95581597"/>
<dbReference type="AlphaFoldDB" id="A0A430AN64"/>
<dbReference type="InterPro" id="IPR011527">
    <property type="entry name" value="ABC1_TM_dom"/>
</dbReference>
<dbReference type="Gene3D" id="3.40.50.300">
    <property type="entry name" value="P-loop containing nucleotide triphosphate hydrolases"/>
    <property type="match status" value="1"/>
</dbReference>
<dbReference type="OrthoDB" id="9802264at2"/>
<name>A0A430AN64_9ENTE</name>
<dbReference type="SUPFAM" id="SSF90123">
    <property type="entry name" value="ABC transporter transmembrane region"/>
    <property type="match status" value="1"/>
</dbReference>
<evidence type="ECO:0000256" key="8">
    <source>
        <dbReference type="ARBA" id="ARBA00023136"/>
    </source>
</evidence>
<dbReference type="Pfam" id="PF00664">
    <property type="entry name" value="ABC_membrane"/>
    <property type="match status" value="1"/>
</dbReference>
<keyword evidence="8 9" id="KW-0472">Membrane</keyword>
<dbReference type="FunFam" id="3.40.50.300:FF:000221">
    <property type="entry name" value="Multidrug ABC transporter ATP-binding protein"/>
    <property type="match status" value="1"/>
</dbReference>
<dbReference type="InterPro" id="IPR017871">
    <property type="entry name" value="ABC_transporter-like_CS"/>
</dbReference>
<evidence type="ECO:0000256" key="3">
    <source>
        <dbReference type="ARBA" id="ARBA00022475"/>
    </source>
</evidence>
<dbReference type="GO" id="GO:0016887">
    <property type="term" value="F:ATP hydrolysis activity"/>
    <property type="evidence" value="ECO:0007669"/>
    <property type="project" value="InterPro"/>
</dbReference>
<evidence type="ECO:0000259" key="11">
    <source>
        <dbReference type="PROSITE" id="PS50929"/>
    </source>
</evidence>
<feature type="transmembrane region" description="Helical" evidence="9">
    <location>
        <begin position="145"/>
        <end position="173"/>
    </location>
</feature>
<dbReference type="InterPro" id="IPR003593">
    <property type="entry name" value="AAA+_ATPase"/>
</dbReference>
<feature type="domain" description="ABC transmembrane type-1" evidence="11">
    <location>
        <begin position="19"/>
        <end position="298"/>
    </location>
</feature>
<dbReference type="Proteomes" id="UP000288028">
    <property type="component" value="Unassembled WGS sequence"/>
</dbReference>
<feature type="transmembrane region" description="Helical" evidence="9">
    <location>
        <begin position="244"/>
        <end position="265"/>
    </location>
</feature>
<protein>
    <submittedName>
        <fullName evidence="12">ABC transporter ATP-binding protein</fullName>
    </submittedName>
</protein>
<dbReference type="InterPro" id="IPR027417">
    <property type="entry name" value="P-loop_NTPase"/>
</dbReference>
<dbReference type="SUPFAM" id="SSF52540">
    <property type="entry name" value="P-loop containing nucleoside triphosphate hydrolases"/>
    <property type="match status" value="1"/>
</dbReference>
<accession>A0A430AN64</accession>
<dbReference type="PROSITE" id="PS00211">
    <property type="entry name" value="ABC_TRANSPORTER_1"/>
    <property type="match status" value="1"/>
</dbReference>
<dbReference type="GO" id="GO:0015421">
    <property type="term" value="F:ABC-type oligopeptide transporter activity"/>
    <property type="evidence" value="ECO:0007669"/>
    <property type="project" value="TreeGrafter"/>
</dbReference>
<organism evidence="12 13">
    <name type="scientific">Vagococcus carniphilus</name>
    <dbReference type="NCBI Taxonomy" id="218144"/>
    <lineage>
        <taxon>Bacteria</taxon>
        <taxon>Bacillati</taxon>
        <taxon>Bacillota</taxon>
        <taxon>Bacilli</taxon>
        <taxon>Lactobacillales</taxon>
        <taxon>Enterococcaceae</taxon>
        <taxon>Vagococcus</taxon>
    </lineage>
</organism>
<dbReference type="InterPro" id="IPR039421">
    <property type="entry name" value="Type_1_exporter"/>
</dbReference>
<keyword evidence="4 9" id="KW-0812">Transmembrane</keyword>
<dbReference type="SMART" id="SM00382">
    <property type="entry name" value="AAA"/>
    <property type="match status" value="1"/>
</dbReference>
<feature type="domain" description="ABC transporter" evidence="10">
    <location>
        <begin position="336"/>
        <end position="569"/>
    </location>
</feature>